<organism evidence="1 2">
    <name type="scientific">Gordonia humi</name>
    <dbReference type="NCBI Taxonomy" id="686429"/>
    <lineage>
        <taxon>Bacteria</taxon>
        <taxon>Bacillati</taxon>
        <taxon>Actinomycetota</taxon>
        <taxon>Actinomycetes</taxon>
        <taxon>Mycobacteriales</taxon>
        <taxon>Gordoniaceae</taxon>
        <taxon>Gordonia</taxon>
    </lineage>
</organism>
<dbReference type="InterPro" id="IPR016039">
    <property type="entry name" value="Thiolase-like"/>
</dbReference>
<name>A0A840EUV3_9ACTN</name>
<keyword evidence="2" id="KW-1185">Reference proteome</keyword>
<accession>A0A840EUV3</accession>
<dbReference type="AlphaFoldDB" id="A0A840EUV3"/>
<proteinExistence type="predicted"/>
<comment type="caution">
    <text evidence="1">The sequence shown here is derived from an EMBL/GenBank/DDBJ whole genome shotgun (WGS) entry which is preliminary data.</text>
</comment>
<dbReference type="Proteomes" id="UP000551501">
    <property type="component" value="Unassembled WGS sequence"/>
</dbReference>
<gene>
    <name evidence="1" type="ORF">BKA16_000168</name>
</gene>
<sequence>MGTTGTPGLHVAGIAVAGDGAGPALLPMRAAYAALHDARISVSDLGAVIHVGHGSPAPVSAAVRDGLGARCGRTFDVDGGATGVIVALAVGGSLLDASGSVLITVAEPDGATASIVVTGGESPLATMEFDQARTGRTPPYVLRSASPIRGLLDARASGHLDVVLVAAGENTPVASVRCLLAKR</sequence>
<evidence type="ECO:0000313" key="2">
    <source>
        <dbReference type="Proteomes" id="UP000551501"/>
    </source>
</evidence>
<dbReference type="RefSeq" id="WP_183368789.1">
    <property type="nucleotide sequence ID" value="NZ_BAABHL010000113.1"/>
</dbReference>
<dbReference type="EMBL" id="JACIFP010000001">
    <property type="protein sequence ID" value="MBB4133616.1"/>
    <property type="molecule type" value="Genomic_DNA"/>
</dbReference>
<evidence type="ECO:0000313" key="1">
    <source>
        <dbReference type="EMBL" id="MBB4133616.1"/>
    </source>
</evidence>
<protein>
    <submittedName>
        <fullName evidence="1">Uncharacterized protein</fullName>
    </submittedName>
</protein>
<reference evidence="1 2" key="1">
    <citation type="submission" date="2020-08" db="EMBL/GenBank/DDBJ databases">
        <title>Sequencing the genomes of 1000 actinobacteria strains.</title>
        <authorList>
            <person name="Klenk H.-P."/>
        </authorList>
    </citation>
    <scope>NUCLEOTIDE SEQUENCE [LARGE SCALE GENOMIC DNA]</scope>
    <source>
        <strain evidence="1 2">DSM 45298</strain>
    </source>
</reference>
<dbReference type="Gene3D" id="3.40.47.10">
    <property type="match status" value="1"/>
</dbReference>
<dbReference type="GO" id="GO:0016746">
    <property type="term" value="F:acyltransferase activity"/>
    <property type="evidence" value="ECO:0007669"/>
    <property type="project" value="InterPro"/>
</dbReference>